<feature type="compositionally biased region" description="Gly residues" evidence="1">
    <location>
        <begin position="236"/>
        <end position="250"/>
    </location>
</feature>
<proteinExistence type="predicted"/>
<evidence type="ECO:0000313" key="2">
    <source>
        <dbReference type="EMBL" id="MBP0445835.1"/>
    </source>
</evidence>
<sequence length="302" mass="31320">MIAAFEQRLAEVLGDRLPPPFGGRVSTAPLPGAGPSILLGITDILPAGTDFGAARRPEVTTRNPDRRLRVLRLALTIELRVIPADPADRAEAMEGLERALYLSEAADLTTGVALRVPPPEDPGFQITRLSVLDARPPRAGDADGAAILHLLSEGWFWPTEIPGETGAAIQDIRLRTALLPLRLVGAAGPLVAGGPAVALKLESDAAGEMRLRADASPSQEPFGTLSLALRRPDGSAGTGTLSGGTDGPGGTRLVPLTADGAAFGYTPPPTPGQEELLIRLTDPDGNPRGSPLGHFPLRTGPG</sequence>
<evidence type="ECO:0000256" key="1">
    <source>
        <dbReference type="SAM" id="MobiDB-lite"/>
    </source>
</evidence>
<comment type="caution">
    <text evidence="2">The sequence shown here is derived from an EMBL/GenBank/DDBJ whole genome shotgun (WGS) entry which is preliminary data.</text>
</comment>
<evidence type="ECO:0000313" key="3">
    <source>
        <dbReference type="Proteomes" id="UP000681594"/>
    </source>
</evidence>
<dbReference type="RefSeq" id="WP_209380100.1">
    <property type="nucleotide sequence ID" value="NZ_JAGIZB010000012.1"/>
</dbReference>
<feature type="region of interest" description="Disordered" evidence="1">
    <location>
        <begin position="228"/>
        <end position="255"/>
    </location>
</feature>
<organism evidence="2 3">
    <name type="scientific">Pararoseomonas baculiformis</name>
    <dbReference type="NCBI Taxonomy" id="2820812"/>
    <lineage>
        <taxon>Bacteria</taxon>
        <taxon>Pseudomonadati</taxon>
        <taxon>Pseudomonadota</taxon>
        <taxon>Alphaproteobacteria</taxon>
        <taxon>Acetobacterales</taxon>
        <taxon>Acetobacteraceae</taxon>
        <taxon>Pararoseomonas</taxon>
    </lineage>
</organism>
<name>A0ABS4AFP6_9PROT</name>
<feature type="region of interest" description="Disordered" evidence="1">
    <location>
        <begin position="279"/>
        <end position="302"/>
    </location>
</feature>
<keyword evidence="3" id="KW-1185">Reference proteome</keyword>
<dbReference type="EMBL" id="JAGIZB010000012">
    <property type="protein sequence ID" value="MBP0445835.1"/>
    <property type="molecule type" value="Genomic_DNA"/>
</dbReference>
<gene>
    <name evidence="2" type="ORF">J8J14_13730</name>
</gene>
<accession>A0ABS4AFP6</accession>
<reference evidence="2 3" key="1">
    <citation type="submission" date="2021-03" db="EMBL/GenBank/DDBJ databases">
        <authorList>
            <person name="So Y."/>
        </authorList>
    </citation>
    <scope>NUCLEOTIDE SEQUENCE [LARGE SCALE GENOMIC DNA]</scope>
    <source>
        <strain evidence="2 3">SSH11</strain>
    </source>
</reference>
<dbReference type="Proteomes" id="UP000681594">
    <property type="component" value="Unassembled WGS sequence"/>
</dbReference>
<protein>
    <submittedName>
        <fullName evidence="2">Uncharacterized protein</fullName>
    </submittedName>
</protein>